<gene>
    <name evidence="2" type="ORF">SAMN05216553_1345</name>
</gene>
<dbReference type="EMBL" id="FNCC01000034">
    <property type="protein sequence ID" value="SDH60137.1"/>
    <property type="molecule type" value="Genomic_DNA"/>
</dbReference>
<dbReference type="CDD" id="cd00093">
    <property type="entry name" value="HTH_XRE"/>
    <property type="match status" value="1"/>
</dbReference>
<dbReference type="STRING" id="200378.SAMN05216553_1345"/>
<dbReference type="Proteomes" id="UP000199623">
    <property type="component" value="Unassembled WGS sequence"/>
</dbReference>
<dbReference type="Gene3D" id="1.10.260.40">
    <property type="entry name" value="lambda repressor-like DNA-binding domains"/>
    <property type="match status" value="1"/>
</dbReference>
<dbReference type="PROSITE" id="PS50943">
    <property type="entry name" value="HTH_CROC1"/>
    <property type="match status" value="1"/>
</dbReference>
<dbReference type="SMART" id="SM00530">
    <property type="entry name" value="HTH_XRE"/>
    <property type="match status" value="1"/>
</dbReference>
<accession>A0A1G8DR23</accession>
<proteinExistence type="predicted"/>
<reference evidence="3" key="1">
    <citation type="submission" date="2016-10" db="EMBL/GenBank/DDBJ databases">
        <authorList>
            <person name="Varghese N."/>
            <person name="Submissions S."/>
        </authorList>
    </citation>
    <scope>NUCLEOTIDE SEQUENCE [LARGE SCALE GENOMIC DNA]</scope>
    <source>
        <strain evidence="3">CGMCC 4.3506</strain>
    </source>
</reference>
<evidence type="ECO:0000313" key="3">
    <source>
        <dbReference type="Proteomes" id="UP000199623"/>
    </source>
</evidence>
<dbReference type="InterPro" id="IPR043917">
    <property type="entry name" value="DUF5753"/>
</dbReference>
<organism evidence="2 3">
    <name type="scientific">Lentzea fradiae</name>
    <dbReference type="NCBI Taxonomy" id="200378"/>
    <lineage>
        <taxon>Bacteria</taxon>
        <taxon>Bacillati</taxon>
        <taxon>Actinomycetota</taxon>
        <taxon>Actinomycetes</taxon>
        <taxon>Pseudonocardiales</taxon>
        <taxon>Pseudonocardiaceae</taxon>
        <taxon>Lentzea</taxon>
    </lineage>
</organism>
<dbReference type="SUPFAM" id="SSF47413">
    <property type="entry name" value="lambda repressor-like DNA-binding domains"/>
    <property type="match status" value="1"/>
</dbReference>
<dbReference type="AlphaFoldDB" id="A0A1G8DR23"/>
<dbReference type="InterPro" id="IPR010982">
    <property type="entry name" value="Lambda_DNA-bd_dom_sf"/>
</dbReference>
<name>A0A1G8DR23_9PSEU</name>
<dbReference type="Pfam" id="PF13560">
    <property type="entry name" value="HTH_31"/>
    <property type="match status" value="1"/>
</dbReference>
<dbReference type="OrthoDB" id="4285266at2"/>
<keyword evidence="3" id="KW-1185">Reference proteome</keyword>
<evidence type="ECO:0000259" key="1">
    <source>
        <dbReference type="PROSITE" id="PS50943"/>
    </source>
</evidence>
<dbReference type="InterPro" id="IPR001387">
    <property type="entry name" value="Cro/C1-type_HTH"/>
</dbReference>
<dbReference type="GO" id="GO:0003677">
    <property type="term" value="F:DNA binding"/>
    <property type="evidence" value="ECO:0007669"/>
    <property type="project" value="InterPro"/>
</dbReference>
<dbReference type="Pfam" id="PF19054">
    <property type="entry name" value="DUF5753"/>
    <property type="match status" value="1"/>
</dbReference>
<evidence type="ECO:0000313" key="2">
    <source>
        <dbReference type="EMBL" id="SDH60137.1"/>
    </source>
</evidence>
<sequence>MRRVAFPLVSEATFRQKRLGDALKFLRERAGMTQKEAAKRLSYNVPKLSRIENGQLPDIHALRAMLDLYGVIIVEEEPYLRLYELASEKGWWREFGPGDGGYLSLEHDASEIWDFQATFVPGLFQEENYIRGLMGGGPIRRSAKWVDSETAKRLRRKERLFGDSPLRYRAVITAYALRHASRDQLLHLHELSCLPNVTAQVLPESAPLHDGSFTIIEFPDPRYPKLLYVEHVGGAMTDENPEKVHAARLAFKRLSKLALTPDESAAWIERLAAER</sequence>
<protein>
    <submittedName>
        <fullName evidence="2">Helix-turn-helix domain-containing protein</fullName>
    </submittedName>
</protein>
<feature type="domain" description="HTH cro/C1-type" evidence="1">
    <location>
        <begin position="23"/>
        <end position="80"/>
    </location>
</feature>